<feature type="region of interest" description="Disordered" evidence="1">
    <location>
        <begin position="31"/>
        <end position="171"/>
    </location>
</feature>
<name>A0A9P0FVW8_CHRIL</name>
<sequence length="171" mass="17778">MKLFVFAALIAVAAAARLEHLERRAYLPPFQSGGSDSSNQGSFGSQQGSFGSNGAFGSAGAGQNGGSFGLATSNKYLPPDHSSSASNGAPQFSGSLTGFGSQNNQGQQYGQQGSQYAIPSTNYGVPQGSTFGSQSQYSQQSGANRQYLAPRPSALENPPQQAFDEETGYHY</sequence>
<feature type="compositionally biased region" description="Low complexity" evidence="1">
    <location>
        <begin position="100"/>
        <end position="116"/>
    </location>
</feature>
<organism evidence="3 4">
    <name type="scientific">Chrysodeixis includens</name>
    <name type="common">Soybean looper</name>
    <name type="synonym">Pseudoplusia includens</name>
    <dbReference type="NCBI Taxonomy" id="689277"/>
    <lineage>
        <taxon>Eukaryota</taxon>
        <taxon>Metazoa</taxon>
        <taxon>Ecdysozoa</taxon>
        <taxon>Arthropoda</taxon>
        <taxon>Hexapoda</taxon>
        <taxon>Insecta</taxon>
        <taxon>Pterygota</taxon>
        <taxon>Neoptera</taxon>
        <taxon>Endopterygota</taxon>
        <taxon>Lepidoptera</taxon>
        <taxon>Glossata</taxon>
        <taxon>Ditrysia</taxon>
        <taxon>Noctuoidea</taxon>
        <taxon>Noctuidae</taxon>
        <taxon>Plusiinae</taxon>
        <taxon>Chrysodeixis</taxon>
    </lineage>
</organism>
<dbReference type="OrthoDB" id="7489878at2759"/>
<evidence type="ECO:0000313" key="4">
    <source>
        <dbReference type="Proteomes" id="UP001154114"/>
    </source>
</evidence>
<feature type="signal peptide" evidence="2">
    <location>
        <begin position="1"/>
        <end position="15"/>
    </location>
</feature>
<dbReference type="AlphaFoldDB" id="A0A9P0FVW8"/>
<evidence type="ECO:0000313" key="3">
    <source>
        <dbReference type="EMBL" id="CAH0590534.1"/>
    </source>
</evidence>
<accession>A0A9P0FVW8</accession>
<keyword evidence="2" id="KW-0732">Signal</keyword>
<proteinExistence type="predicted"/>
<dbReference type="EMBL" id="LR824021">
    <property type="protein sequence ID" value="CAH0590534.1"/>
    <property type="molecule type" value="Genomic_DNA"/>
</dbReference>
<feature type="compositionally biased region" description="Polar residues" evidence="1">
    <location>
        <begin position="70"/>
        <end position="99"/>
    </location>
</feature>
<evidence type="ECO:0000256" key="1">
    <source>
        <dbReference type="SAM" id="MobiDB-lite"/>
    </source>
</evidence>
<feature type="compositionally biased region" description="Low complexity" evidence="1">
    <location>
        <begin position="31"/>
        <end position="56"/>
    </location>
</feature>
<dbReference type="Proteomes" id="UP001154114">
    <property type="component" value="Chromosome 18"/>
</dbReference>
<feature type="chain" id="PRO_5040343985" evidence="2">
    <location>
        <begin position="16"/>
        <end position="171"/>
    </location>
</feature>
<protein>
    <submittedName>
        <fullName evidence="3">Uncharacterized protein</fullName>
    </submittedName>
</protein>
<feature type="compositionally biased region" description="Gly residues" evidence="1">
    <location>
        <begin position="57"/>
        <end position="68"/>
    </location>
</feature>
<keyword evidence="4" id="KW-1185">Reference proteome</keyword>
<evidence type="ECO:0000256" key="2">
    <source>
        <dbReference type="SAM" id="SignalP"/>
    </source>
</evidence>
<gene>
    <name evidence="3" type="ORF">CINC_LOCUS5022</name>
</gene>
<reference evidence="3" key="1">
    <citation type="submission" date="2021-12" db="EMBL/GenBank/DDBJ databases">
        <authorList>
            <person name="King R."/>
        </authorList>
    </citation>
    <scope>NUCLEOTIDE SEQUENCE</scope>
</reference>
<feature type="compositionally biased region" description="Low complexity" evidence="1">
    <location>
        <begin position="127"/>
        <end position="142"/>
    </location>
</feature>